<organism evidence="2 3">
    <name type="scientific">Pseudidiomarina andamanensis</name>
    <dbReference type="NCBI Taxonomy" id="1940690"/>
    <lineage>
        <taxon>Bacteria</taxon>
        <taxon>Pseudomonadati</taxon>
        <taxon>Pseudomonadota</taxon>
        <taxon>Gammaproteobacteria</taxon>
        <taxon>Alteromonadales</taxon>
        <taxon>Idiomarinaceae</taxon>
        <taxon>Pseudidiomarina</taxon>
    </lineage>
</organism>
<sequence>MTIFITLIIMYMLVSYFGVRIYFCFQNGLKDKKNSLSKLVFTYLIFFLFILVQIPFVIFFPAWISEKLDVFERTSETTMFLILFGVVVLIGAIWKGRASRANNF</sequence>
<keyword evidence="1" id="KW-1133">Transmembrane helix</keyword>
<dbReference type="KEGG" id="panm:D3795_09730"/>
<feature type="transmembrane region" description="Helical" evidence="1">
    <location>
        <begin position="77"/>
        <end position="94"/>
    </location>
</feature>
<keyword evidence="1" id="KW-0812">Transmembrane</keyword>
<evidence type="ECO:0000256" key="1">
    <source>
        <dbReference type="SAM" id="Phobius"/>
    </source>
</evidence>
<accession>A0AA92EWX9</accession>
<dbReference type="EMBL" id="CP032551">
    <property type="protein sequence ID" value="QGT96414.1"/>
    <property type="molecule type" value="Genomic_DNA"/>
</dbReference>
<dbReference type="Proteomes" id="UP000427820">
    <property type="component" value="Chromosome"/>
</dbReference>
<evidence type="ECO:0000313" key="2">
    <source>
        <dbReference type="EMBL" id="QGT96414.1"/>
    </source>
</evidence>
<reference evidence="2 3" key="1">
    <citation type="submission" date="2018-09" db="EMBL/GenBank/DDBJ databases">
        <title>Whole genome sequencing of Idiomarina andamanensis W-5T (LMG 29773T= JCM 31645T).</title>
        <authorList>
            <person name="Das S.K."/>
        </authorList>
    </citation>
    <scope>NUCLEOTIDE SEQUENCE [LARGE SCALE GENOMIC DNA]</scope>
    <source>
        <strain evidence="2 3">W-5T</strain>
    </source>
</reference>
<feature type="transmembrane region" description="Helical" evidence="1">
    <location>
        <begin position="43"/>
        <end position="65"/>
    </location>
</feature>
<keyword evidence="3" id="KW-1185">Reference proteome</keyword>
<proteinExistence type="predicted"/>
<dbReference type="AlphaFoldDB" id="A0AA92EWX9"/>
<evidence type="ECO:0000313" key="3">
    <source>
        <dbReference type="Proteomes" id="UP000427820"/>
    </source>
</evidence>
<protein>
    <submittedName>
        <fullName evidence="2">Uncharacterized protein</fullName>
    </submittedName>
</protein>
<feature type="transmembrane region" description="Helical" evidence="1">
    <location>
        <begin position="6"/>
        <end position="23"/>
    </location>
</feature>
<gene>
    <name evidence="2" type="ORF">D3795_09730</name>
</gene>
<keyword evidence="1" id="KW-0472">Membrane</keyword>
<name>A0AA92EWX9_9GAMM</name>